<comment type="catalytic activity">
    <reaction evidence="1">
        <text>ATP + protein L-histidine = ADP + protein N-phospho-L-histidine.</text>
        <dbReference type="EC" id="2.7.13.3"/>
    </reaction>
</comment>
<evidence type="ECO:0000259" key="9">
    <source>
        <dbReference type="PROSITE" id="PS50110"/>
    </source>
</evidence>
<dbReference type="SUPFAM" id="SSF55874">
    <property type="entry name" value="ATPase domain of HSP90 chaperone/DNA topoisomerase II/histidine kinase"/>
    <property type="match status" value="1"/>
</dbReference>
<keyword evidence="4" id="KW-0808">Transferase</keyword>
<dbReference type="SMART" id="SM00448">
    <property type="entry name" value="REC"/>
    <property type="match status" value="1"/>
</dbReference>
<dbReference type="PANTHER" id="PTHR43047:SF66">
    <property type="entry name" value="HISKA"/>
    <property type="match status" value="1"/>
</dbReference>
<dbReference type="PROSITE" id="PS50110">
    <property type="entry name" value="RESPONSE_REGULATORY"/>
    <property type="match status" value="1"/>
</dbReference>
<dbReference type="InterPro" id="IPR003594">
    <property type="entry name" value="HATPase_dom"/>
</dbReference>
<gene>
    <name evidence="10" type="ORF">ES724_00215</name>
</gene>
<evidence type="ECO:0000259" key="8">
    <source>
        <dbReference type="PROSITE" id="PS50109"/>
    </source>
</evidence>
<dbReference type="EC" id="2.7.13.3" evidence="2"/>
<dbReference type="GO" id="GO:0005886">
    <property type="term" value="C:plasma membrane"/>
    <property type="evidence" value="ECO:0007669"/>
    <property type="project" value="TreeGrafter"/>
</dbReference>
<dbReference type="InterPro" id="IPR036890">
    <property type="entry name" value="HATPase_C_sf"/>
</dbReference>
<dbReference type="SUPFAM" id="SSF47384">
    <property type="entry name" value="Homodimeric domain of signal transducing histidine kinase"/>
    <property type="match status" value="1"/>
</dbReference>
<keyword evidence="5" id="KW-0418">Kinase</keyword>
<feature type="transmembrane region" description="Helical" evidence="7">
    <location>
        <begin position="281"/>
        <end position="301"/>
    </location>
</feature>
<keyword evidence="7" id="KW-0812">Transmembrane</keyword>
<evidence type="ECO:0000256" key="4">
    <source>
        <dbReference type="ARBA" id="ARBA00022679"/>
    </source>
</evidence>
<dbReference type="GO" id="GO:0000155">
    <property type="term" value="F:phosphorelay sensor kinase activity"/>
    <property type="evidence" value="ECO:0007669"/>
    <property type="project" value="InterPro"/>
</dbReference>
<dbReference type="SUPFAM" id="SSF52172">
    <property type="entry name" value="CheY-like"/>
    <property type="match status" value="1"/>
</dbReference>
<dbReference type="AlphaFoldDB" id="A0A5C6ZYJ5"/>
<evidence type="ECO:0000256" key="6">
    <source>
        <dbReference type="PROSITE-ProRule" id="PRU00169"/>
    </source>
</evidence>
<dbReference type="Proteomes" id="UP000321367">
    <property type="component" value="Unassembled WGS sequence"/>
</dbReference>
<dbReference type="InterPro" id="IPR001789">
    <property type="entry name" value="Sig_transdc_resp-reg_receiver"/>
</dbReference>
<reference evidence="10 11" key="1">
    <citation type="submission" date="2019-08" db="EMBL/GenBank/DDBJ databases">
        <title>Genome sequence of Gillisia hiemivivida IC154 (type strain).</title>
        <authorList>
            <person name="Bowman J.P."/>
        </authorList>
    </citation>
    <scope>NUCLEOTIDE SEQUENCE [LARGE SCALE GENOMIC DNA]</scope>
    <source>
        <strain evidence="10 11">IC154</strain>
    </source>
</reference>
<feature type="transmembrane region" description="Helical" evidence="7">
    <location>
        <begin position="21"/>
        <end position="40"/>
    </location>
</feature>
<sequence>MQKLAPTAILKIRLKSLVFQIWLSFLALSFILGLWLFLFLKTQDKTEHLSHFSSEVTRIQNDFSENIINYQNFILSGYKEVDFYTKDTQPDINNYLKNLTAIHSRLLNLEQNSEEYKIGTNSQFRVLISNNNQLIQLADSLKTLIKYRGFKDYGVEGRMRNSAHALEDSSYIIRAEILQLRRHEKDFLLRGDEQYELKFNSLLDSLKKRYLGKKKIQGLLNQYSGSFNEYVALSNILGIYSENGLLVEIKSVHRKINGIFSSMEEKSAARILELNNQHTNYLIIQTIFIAIIAIFVSLFLAKTLTHDIKLLNENFKYYISSDFLKNQDKEISKPDFKPSSIEIKNLFANFQLLKETLNKTVLRLNKEVEKSEKAANYKTRFLANMSHEIRTPLNGILGMLQLIGIEKLSTEQQKSLEVAEYSANHLLDVVNMILDYSKLEVGKMSVDTRPIDLRLILNNLEGIFHYQAMEKNLKFLVECAEEVPQKINADSMRIQQVLLNLLSNALKFTHHGSVLLKVSKDSETENEVTLNFEVIDTGVGIKKKDTSKLFEAFEQQDISTTRKHGGTGLGLTITNQLIELMGGQLLLESQINKGSKFYFSLSSEKVSNSYKQSTSIGNFQKKPPPLGDYKVLVAEDNKINQLVIVKMLNLLGINSVLAKDGREAYELFLLEDFDLILMDIHMPILNGLEATNMIKTHSKYTISKPPIIAITASAFEEDRDEALSKGMDDFITKPILFKVLVYTMKKYLPHLVSANTSF</sequence>
<dbReference type="OrthoDB" id="9811889at2"/>
<dbReference type="CDD" id="cd17546">
    <property type="entry name" value="REC_hyHK_CKI1_RcsC-like"/>
    <property type="match status" value="1"/>
</dbReference>
<dbReference type="PROSITE" id="PS50109">
    <property type="entry name" value="HIS_KIN"/>
    <property type="match status" value="1"/>
</dbReference>
<dbReference type="CDD" id="cd16922">
    <property type="entry name" value="HATPase_EvgS-ArcB-TorS-like"/>
    <property type="match status" value="1"/>
</dbReference>
<keyword evidence="11" id="KW-1185">Reference proteome</keyword>
<dbReference type="Gene3D" id="1.10.287.130">
    <property type="match status" value="1"/>
</dbReference>
<proteinExistence type="predicted"/>
<feature type="modified residue" description="4-aspartylphosphate" evidence="6">
    <location>
        <position position="679"/>
    </location>
</feature>
<dbReference type="PRINTS" id="PR00344">
    <property type="entry name" value="BCTRLSENSOR"/>
</dbReference>
<keyword evidence="3 6" id="KW-0597">Phosphoprotein</keyword>
<comment type="caution">
    <text evidence="10">The sequence shown here is derived from an EMBL/GenBank/DDBJ whole genome shotgun (WGS) entry which is preliminary data.</text>
</comment>
<evidence type="ECO:0000256" key="7">
    <source>
        <dbReference type="SAM" id="Phobius"/>
    </source>
</evidence>
<dbReference type="FunFam" id="3.30.565.10:FF:000010">
    <property type="entry name" value="Sensor histidine kinase RcsC"/>
    <property type="match status" value="1"/>
</dbReference>
<dbReference type="EMBL" id="VORY01000001">
    <property type="protein sequence ID" value="TXD95494.1"/>
    <property type="molecule type" value="Genomic_DNA"/>
</dbReference>
<protein>
    <recommendedName>
        <fullName evidence="2">histidine kinase</fullName>
        <ecNumber evidence="2">2.7.13.3</ecNumber>
    </recommendedName>
</protein>
<evidence type="ECO:0000313" key="10">
    <source>
        <dbReference type="EMBL" id="TXD95494.1"/>
    </source>
</evidence>
<dbReference type="CDD" id="cd00082">
    <property type="entry name" value="HisKA"/>
    <property type="match status" value="1"/>
</dbReference>
<dbReference type="Gene3D" id="3.40.50.2300">
    <property type="match status" value="1"/>
</dbReference>
<dbReference type="SMART" id="SM00388">
    <property type="entry name" value="HisKA"/>
    <property type="match status" value="1"/>
</dbReference>
<dbReference type="InterPro" id="IPR005467">
    <property type="entry name" value="His_kinase_dom"/>
</dbReference>
<dbReference type="Pfam" id="PF02518">
    <property type="entry name" value="HATPase_c"/>
    <property type="match status" value="1"/>
</dbReference>
<dbReference type="InterPro" id="IPR036097">
    <property type="entry name" value="HisK_dim/P_sf"/>
</dbReference>
<name>A0A5C6ZYJ5_9FLAO</name>
<dbReference type="PANTHER" id="PTHR43047">
    <property type="entry name" value="TWO-COMPONENT HISTIDINE PROTEIN KINASE"/>
    <property type="match status" value="1"/>
</dbReference>
<dbReference type="InterPro" id="IPR011006">
    <property type="entry name" value="CheY-like_superfamily"/>
</dbReference>
<evidence type="ECO:0000256" key="5">
    <source>
        <dbReference type="ARBA" id="ARBA00022777"/>
    </source>
</evidence>
<evidence type="ECO:0000256" key="3">
    <source>
        <dbReference type="ARBA" id="ARBA00022553"/>
    </source>
</evidence>
<dbReference type="RefSeq" id="WP_146928120.1">
    <property type="nucleotide sequence ID" value="NZ_VORY01000001.1"/>
</dbReference>
<accession>A0A5C6ZYJ5</accession>
<dbReference type="GO" id="GO:0009927">
    <property type="term" value="F:histidine phosphotransfer kinase activity"/>
    <property type="evidence" value="ECO:0007669"/>
    <property type="project" value="TreeGrafter"/>
</dbReference>
<dbReference type="Pfam" id="PF00512">
    <property type="entry name" value="HisKA"/>
    <property type="match status" value="1"/>
</dbReference>
<dbReference type="Pfam" id="PF00072">
    <property type="entry name" value="Response_reg"/>
    <property type="match status" value="1"/>
</dbReference>
<feature type="domain" description="Histidine kinase" evidence="8">
    <location>
        <begin position="384"/>
        <end position="605"/>
    </location>
</feature>
<dbReference type="InterPro" id="IPR004358">
    <property type="entry name" value="Sig_transdc_His_kin-like_C"/>
</dbReference>
<keyword evidence="7" id="KW-1133">Transmembrane helix</keyword>
<dbReference type="SMART" id="SM00387">
    <property type="entry name" value="HATPase_c"/>
    <property type="match status" value="1"/>
</dbReference>
<dbReference type="InterPro" id="IPR003661">
    <property type="entry name" value="HisK_dim/P_dom"/>
</dbReference>
<evidence type="ECO:0000313" key="11">
    <source>
        <dbReference type="Proteomes" id="UP000321367"/>
    </source>
</evidence>
<feature type="domain" description="Response regulatory" evidence="9">
    <location>
        <begin position="630"/>
        <end position="748"/>
    </location>
</feature>
<dbReference type="Gene3D" id="3.30.565.10">
    <property type="entry name" value="Histidine kinase-like ATPase, C-terminal domain"/>
    <property type="match status" value="1"/>
</dbReference>
<evidence type="ECO:0000256" key="1">
    <source>
        <dbReference type="ARBA" id="ARBA00000085"/>
    </source>
</evidence>
<evidence type="ECO:0000256" key="2">
    <source>
        <dbReference type="ARBA" id="ARBA00012438"/>
    </source>
</evidence>
<organism evidence="10 11">
    <name type="scientific">Gillisia hiemivivida</name>
    <dbReference type="NCBI Taxonomy" id="291190"/>
    <lineage>
        <taxon>Bacteria</taxon>
        <taxon>Pseudomonadati</taxon>
        <taxon>Bacteroidota</taxon>
        <taxon>Flavobacteriia</taxon>
        <taxon>Flavobacteriales</taxon>
        <taxon>Flavobacteriaceae</taxon>
        <taxon>Gillisia</taxon>
    </lineage>
</organism>
<keyword evidence="7" id="KW-0472">Membrane</keyword>